<dbReference type="Proteomes" id="UP000051845">
    <property type="component" value="Unassembled WGS sequence"/>
</dbReference>
<evidence type="ECO:0000313" key="6">
    <source>
        <dbReference type="Proteomes" id="UP000051845"/>
    </source>
</evidence>
<dbReference type="PATRIC" id="fig|1423733.4.peg.1393"/>
<dbReference type="InterPro" id="IPR016181">
    <property type="entry name" value="Acyl_CoA_acyltransferase"/>
</dbReference>
<sequence>MTLLLQTDRLLLRPFLESDLADYYEIVGNPNSALAAGFQTARTLEDAQFMLRRAMSTEMVYALVEKRTEKVIGSIGLYEKMGKDGSPIYDESELGYVLNQAFWGRGYMPEAGAGLIDYVTKERLFQKIWASSLKENERSQRVLIKLGFALVDQYQHSDHAFYQPGQLELIYARVLD</sequence>
<evidence type="ECO:0000313" key="5">
    <source>
        <dbReference type="EMBL" id="KRM73447.1"/>
    </source>
</evidence>
<comment type="caution">
    <text evidence="5">The sequence shown here is derived from an EMBL/GenBank/DDBJ whole genome shotgun (WGS) entry which is preliminary data.</text>
</comment>
<accession>A0A0R2B2F2</accession>
<evidence type="ECO:0000256" key="1">
    <source>
        <dbReference type="ARBA" id="ARBA00022679"/>
    </source>
</evidence>
<reference evidence="5 6" key="1">
    <citation type="journal article" date="2015" name="Genome Announc.">
        <title>Expanding the biotechnology potential of lactobacilli through comparative genomics of 213 strains and associated genera.</title>
        <authorList>
            <person name="Sun Z."/>
            <person name="Harris H.M."/>
            <person name="McCann A."/>
            <person name="Guo C."/>
            <person name="Argimon S."/>
            <person name="Zhang W."/>
            <person name="Yang X."/>
            <person name="Jeffery I.B."/>
            <person name="Cooney J.C."/>
            <person name="Kagawa T.F."/>
            <person name="Liu W."/>
            <person name="Song Y."/>
            <person name="Salvetti E."/>
            <person name="Wrobel A."/>
            <person name="Rasinkangas P."/>
            <person name="Parkhill J."/>
            <person name="Rea M.C."/>
            <person name="O'Sullivan O."/>
            <person name="Ritari J."/>
            <person name="Douillard F.P."/>
            <person name="Paul Ross R."/>
            <person name="Yang R."/>
            <person name="Briner A.E."/>
            <person name="Felis G.E."/>
            <person name="de Vos W.M."/>
            <person name="Barrangou R."/>
            <person name="Klaenhammer T.R."/>
            <person name="Caufield P.W."/>
            <person name="Cui Y."/>
            <person name="Zhang H."/>
            <person name="O'Toole P.W."/>
        </authorList>
    </citation>
    <scope>NUCLEOTIDE SEQUENCE [LARGE SCALE GENOMIC DNA]</scope>
    <source>
        <strain evidence="5 6">DSM 20515</strain>
    </source>
</reference>
<organism evidence="5 6">
    <name type="scientific">Secundilactobacillus collinoides DSM 20515 = JCM 1123</name>
    <dbReference type="NCBI Taxonomy" id="1423733"/>
    <lineage>
        <taxon>Bacteria</taxon>
        <taxon>Bacillati</taxon>
        <taxon>Bacillota</taxon>
        <taxon>Bacilli</taxon>
        <taxon>Lactobacillales</taxon>
        <taxon>Lactobacillaceae</taxon>
        <taxon>Secundilactobacillus</taxon>
    </lineage>
</organism>
<dbReference type="PANTHER" id="PTHR43792">
    <property type="entry name" value="GNAT FAMILY, PUTATIVE (AFU_ORTHOLOGUE AFUA_3G00765)-RELATED-RELATED"/>
    <property type="match status" value="1"/>
</dbReference>
<dbReference type="PROSITE" id="PS51186">
    <property type="entry name" value="GNAT"/>
    <property type="match status" value="1"/>
</dbReference>
<keyword evidence="1" id="KW-0808">Transferase</keyword>
<dbReference type="Pfam" id="PF13302">
    <property type="entry name" value="Acetyltransf_3"/>
    <property type="match status" value="1"/>
</dbReference>
<dbReference type="EMBL" id="AYYR01000125">
    <property type="protein sequence ID" value="KRM73447.1"/>
    <property type="molecule type" value="Genomic_DNA"/>
</dbReference>
<dbReference type="GO" id="GO:0008999">
    <property type="term" value="F:protein-N-terminal-alanine acetyltransferase activity"/>
    <property type="evidence" value="ECO:0007669"/>
    <property type="project" value="TreeGrafter"/>
</dbReference>
<feature type="domain" description="N-acetyltransferase" evidence="4">
    <location>
        <begin position="10"/>
        <end position="176"/>
    </location>
</feature>
<dbReference type="InterPro" id="IPR000182">
    <property type="entry name" value="GNAT_dom"/>
</dbReference>
<gene>
    <name evidence="5" type="ORF">FC82_GL001325</name>
</gene>
<dbReference type="RefSeq" id="WP_056997439.1">
    <property type="nucleotide sequence ID" value="NZ_AYYR01000125.1"/>
</dbReference>
<proteinExistence type="inferred from homology"/>
<evidence type="ECO:0000256" key="2">
    <source>
        <dbReference type="ARBA" id="ARBA00023315"/>
    </source>
</evidence>
<evidence type="ECO:0000256" key="3">
    <source>
        <dbReference type="ARBA" id="ARBA00038502"/>
    </source>
</evidence>
<dbReference type="GO" id="GO:0005737">
    <property type="term" value="C:cytoplasm"/>
    <property type="evidence" value="ECO:0007669"/>
    <property type="project" value="TreeGrafter"/>
</dbReference>
<protein>
    <recommendedName>
        <fullName evidence="4">N-acetyltransferase domain-containing protein</fullName>
    </recommendedName>
</protein>
<dbReference type="PANTHER" id="PTHR43792:SF8">
    <property type="entry name" value="[RIBOSOMAL PROTEIN US5]-ALANINE N-ACETYLTRANSFERASE"/>
    <property type="match status" value="1"/>
</dbReference>
<evidence type="ECO:0000259" key="4">
    <source>
        <dbReference type="PROSITE" id="PS51186"/>
    </source>
</evidence>
<dbReference type="Gene3D" id="3.40.630.30">
    <property type="match status" value="1"/>
</dbReference>
<dbReference type="AlphaFoldDB" id="A0A0R2B2F2"/>
<comment type="similarity">
    <text evidence="3">Belongs to the acetyltransferase family. RimJ subfamily.</text>
</comment>
<dbReference type="InterPro" id="IPR051531">
    <property type="entry name" value="N-acetyltransferase"/>
</dbReference>
<dbReference type="SUPFAM" id="SSF55729">
    <property type="entry name" value="Acyl-CoA N-acyltransferases (Nat)"/>
    <property type="match status" value="1"/>
</dbReference>
<name>A0A0R2B2F2_SECCO</name>
<keyword evidence="2" id="KW-0012">Acyltransferase</keyword>